<sequence length="100" mass="10811">MRQLKNNQIIIGGTFAIPKLKAVKLWTSILAVCAVIAVIVLSAINTLLLAIGVIEQPLFGPEIILSSILAFFLVLSVSIIVILVRATTINNKSKKHAHNK</sequence>
<dbReference type="EMBL" id="SSUX01000008">
    <property type="protein sequence ID" value="THJ45114.1"/>
    <property type="molecule type" value="Genomic_DNA"/>
</dbReference>
<keyword evidence="1" id="KW-1133">Transmembrane helix</keyword>
<protein>
    <submittedName>
        <fullName evidence="2">Uncharacterized protein</fullName>
    </submittedName>
</protein>
<feature type="transmembrane region" description="Helical" evidence="1">
    <location>
        <begin position="63"/>
        <end position="84"/>
    </location>
</feature>
<gene>
    <name evidence="2" type="ORF">E8Q35_13105</name>
</gene>
<reference evidence="2 3" key="1">
    <citation type="submission" date="2019-04" db="EMBL/GenBank/DDBJ databases">
        <title>Comparative genomics of Aeromonas veronii strains pathogenic to fish.</title>
        <authorList>
            <person name="Cascarano M.C."/>
            <person name="Smyrli M."/>
            <person name="Katharios P."/>
        </authorList>
    </citation>
    <scope>NUCLEOTIDE SEQUENCE [LARGE SCALE GENOMIC DNA]</scope>
    <source>
        <strain evidence="2 3">XU1</strain>
    </source>
</reference>
<evidence type="ECO:0000313" key="2">
    <source>
        <dbReference type="EMBL" id="THJ45114.1"/>
    </source>
</evidence>
<organism evidence="2 3">
    <name type="scientific">Aeromonas veronii</name>
    <dbReference type="NCBI Taxonomy" id="654"/>
    <lineage>
        <taxon>Bacteria</taxon>
        <taxon>Pseudomonadati</taxon>
        <taxon>Pseudomonadota</taxon>
        <taxon>Gammaproteobacteria</taxon>
        <taxon>Aeromonadales</taxon>
        <taxon>Aeromonadaceae</taxon>
        <taxon>Aeromonas</taxon>
    </lineage>
</organism>
<comment type="caution">
    <text evidence="2">The sequence shown here is derived from an EMBL/GenBank/DDBJ whole genome shotgun (WGS) entry which is preliminary data.</text>
</comment>
<accession>A0A4S5CGW0</accession>
<keyword evidence="1" id="KW-0812">Transmembrane</keyword>
<name>A0A4S5CGW0_AERVE</name>
<proteinExistence type="predicted"/>
<dbReference type="Proteomes" id="UP000309618">
    <property type="component" value="Unassembled WGS sequence"/>
</dbReference>
<dbReference type="AlphaFoldDB" id="A0A4S5CGW0"/>
<evidence type="ECO:0000313" key="3">
    <source>
        <dbReference type="Proteomes" id="UP000309618"/>
    </source>
</evidence>
<keyword evidence="1" id="KW-0472">Membrane</keyword>
<evidence type="ECO:0000256" key="1">
    <source>
        <dbReference type="SAM" id="Phobius"/>
    </source>
</evidence>
<dbReference type="RefSeq" id="WP_136501936.1">
    <property type="nucleotide sequence ID" value="NZ_SSUX01000008.1"/>
</dbReference>
<feature type="transmembrane region" description="Helical" evidence="1">
    <location>
        <begin position="29"/>
        <end position="51"/>
    </location>
</feature>